<keyword evidence="1" id="KW-0812">Transmembrane</keyword>
<comment type="caution">
    <text evidence="3">The sequence shown here is derived from an EMBL/GenBank/DDBJ whole genome shotgun (WGS) entry which is preliminary data.</text>
</comment>
<gene>
    <name evidence="3" type="ORF">FYC77_01675</name>
</gene>
<evidence type="ECO:0000259" key="2">
    <source>
        <dbReference type="Pfam" id="PF26452"/>
    </source>
</evidence>
<accession>A0A5D5AYH2</accession>
<dbReference type="AlphaFoldDB" id="A0A5D5AYH2"/>
<keyword evidence="1" id="KW-1133">Transmembrane helix</keyword>
<dbReference type="InterPro" id="IPR058444">
    <property type="entry name" value="DUF8131"/>
</dbReference>
<proteinExistence type="predicted"/>
<keyword evidence="1" id="KW-0472">Membrane</keyword>
<reference evidence="3 4" key="1">
    <citation type="submission" date="2019-08" db="EMBL/GenBank/DDBJ databases">
        <title>Archaea genome.</title>
        <authorList>
            <person name="Kajale S."/>
            <person name="Shouche Y."/>
            <person name="Deshpande N."/>
            <person name="Sharma A."/>
        </authorList>
    </citation>
    <scope>NUCLEOTIDE SEQUENCE [LARGE SCALE GENOMIC DNA]</scope>
    <source>
        <strain evidence="3 4">ESP3B_9</strain>
    </source>
</reference>
<protein>
    <submittedName>
        <fullName evidence="3">Cytochrome-ba3 oxidase subunit</fullName>
    </submittedName>
</protein>
<evidence type="ECO:0000313" key="4">
    <source>
        <dbReference type="Proteomes" id="UP000324104"/>
    </source>
</evidence>
<keyword evidence="4" id="KW-1185">Reference proteome</keyword>
<feature type="transmembrane region" description="Helical" evidence="1">
    <location>
        <begin position="31"/>
        <end position="52"/>
    </location>
</feature>
<sequence>MVLEEASPRISLPVGLLALVPVAWYGLGSSLVAAAVSAVNVVFILGCLYVAFGPVDGHHEPEPRSSGTS</sequence>
<feature type="transmembrane region" description="Helical" evidence="1">
    <location>
        <begin position="6"/>
        <end position="24"/>
    </location>
</feature>
<dbReference type="Pfam" id="PF26452">
    <property type="entry name" value="DUF8131"/>
    <property type="match status" value="1"/>
</dbReference>
<dbReference type="Proteomes" id="UP000324104">
    <property type="component" value="Unassembled WGS sequence"/>
</dbReference>
<name>A0A5D5AYH2_9EURY</name>
<feature type="domain" description="DUF8131" evidence="2">
    <location>
        <begin position="4"/>
        <end position="62"/>
    </location>
</feature>
<dbReference type="RefSeq" id="WP_149079746.1">
    <property type="nucleotide sequence ID" value="NZ_VTAW01000001.1"/>
</dbReference>
<dbReference type="EMBL" id="VTAW01000001">
    <property type="protein sequence ID" value="TYT63941.1"/>
    <property type="molecule type" value="Genomic_DNA"/>
</dbReference>
<evidence type="ECO:0000313" key="3">
    <source>
        <dbReference type="EMBL" id="TYT63941.1"/>
    </source>
</evidence>
<organism evidence="3 4">
    <name type="scientific">Natrialba swarupiae</name>
    <dbReference type="NCBI Taxonomy" id="2448032"/>
    <lineage>
        <taxon>Archaea</taxon>
        <taxon>Methanobacteriati</taxon>
        <taxon>Methanobacteriota</taxon>
        <taxon>Stenosarchaea group</taxon>
        <taxon>Halobacteria</taxon>
        <taxon>Halobacteriales</taxon>
        <taxon>Natrialbaceae</taxon>
        <taxon>Natrialba</taxon>
    </lineage>
</organism>
<evidence type="ECO:0000256" key="1">
    <source>
        <dbReference type="SAM" id="Phobius"/>
    </source>
</evidence>